<dbReference type="AlphaFoldDB" id="A0A8J2K5L2"/>
<organism evidence="1 2">
    <name type="scientific">Allacma fusca</name>
    <dbReference type="NCBI Taxonomy" id="39272"/>
    <lineage>
        <taxon>Eukaryota</taxon>
        <taxon>Metazoa</taxon>
        <taxon>Ecdysozoa</taxon>
        <taxon>Arthropoda</taxon>
        <taxon>Hexapoda</taxon>
        <taxon>Collembola</taxon>
        <taxon>Symphypleona</taxon>
        <taxon>Sminthuridae</taxon>
        <taxon>Allacma</taxon>
    </lineage>
</organism>
<dbReference type="EMBL" id="CAJVCH010188493">
    <property type="protein sequence ID" value="CAG7730063.1"/>
    <property type="molecule type" value="Genomic_DNA"/>
</dbReference>
<comment type="caution">
    <text evidence="1">The sequence shown here is derived from an EMBL/GenBank/DDBJ whole genome shotgun (WGS) entry which is preliminary data.</text>
</comment>
<reference evidence="1" key="1">
    <citation type="submission" date="2021-06" db="EMBL/GenBank/DDBJ databases">
        <authorList>
            <person name="Hodson N. C."/>
            <person name="Mongue J. A."/>
            <person name="Jaron S. K."/>
        </authorList>
    </citation>
    <scope>NUCLEOTIDE SEQUENCE</scope>
</reference>
<name>A0A8J2K5L2_9HEXA</name>
<sequence>MSWPIKSQCPAERLLKIQEILQDIANSTVSFAYDNVASLFGSGPQFFGRIVSRQGQAYCERIGFGATLTNFPVSTGPDYFEGHELLDLTLGISTLEPSGIIVDTGGVNNKQRFNFNIRRSLFASDEICANMSQFAVEELHELLSRTT</sequence>
<proteinExistence type="predicted"/>
<dbReference type="Proteomes" id="UP000708208">
    <property type="component" value="Unassembled WGS sequence"/>
</dbReference>
<protein>
    <submittedName>
        <fullName evidence="1">Uncharacterized protein</fullName>
    </submittedName>
</protein>
<keyword evidence="2" id="KW-1185">Reference proteome</keyword>
<evidence type="ECO:0000313" key="1">
    <source>
        <dbReference type="EMBL" id="CAG7730063.1"/>
    </source>
</evidence>
<evidence type="ECO:0000313" key="2">
    <source>
        <dbReference type="Proteomes" id="UP000708208"/>
    </source>
</evidence>
<gene>
    <name evidence="1" type="ORF">AFUS01_LOCUS18736</name>
</gene>
<accession>A0A8J2K5L2</accession>